<keyword evidence="2" id="KW-0229">DNA integration</keyword>
<dbReference type="AlphaFoldDB" id="A0A7Y7ZD18"/>
<dbReference type="SUPFAM" id="SSF56349">
    <property type="entry name" value="DNA breaking-rejoining enzymes"/>
    <property type="match status" value="1"/>
</dbReference>
<dbReference type="InterPro" id="IPR013762">
    <property type="entry name" value="Integrase-like_cat_sf"/>
</dbReference>
<dbReference type="GO" id="GO:0006310">
    <property type="term" value="P:DNA recombination"/>
    <property type="evidence" value="ECO:0007669"/>
    <property type="project" value="UniProtKB-KW"/>
</dbReference>
<dbReference type="PANTHER" id="PTHR30349:SF41">
    <property type="entry name" value="INTEGRASE_RECOMBINASE PROTEIN MJ0367-RELATED"/>
    <property type="match status" value="1"/>
</dbReference>
<evidence type="ECO:0000256" key="2">
    <source>
        <dbReference type="ARBA" id="ARBA00022908"/>
    </source>
</evidence>
<evidence type="ECO:0000313" key="8">
    <source>
        <dbReference type="Proteomes" id="UP000542695"/>
    </source>
</evidence>
<dbReference type="InterPro" id="IPR011010">
    <property type="entry name" value="DNA_brk_join_enz"/>
</dbReference>
<comment type="similarity">
    <text evidence="1">Belongs to the 'phage' integrase family.</text>
</comment>
<dbReference type="EMBL" id="JACARV010000053">
    <property type="protein sequence ID" value="NWC82183.1"/>
    <property type="molecule type" value="Genomic_DNA"/>
</dbReference>
<evidence type="ECO:0000313" key="7">
    <source>
        <dbReference type="EMBL" id="NWC82183.1"/>
    </source>
</evidence>
<keyword evidence="4" id="KW-0233">DNA recombination</keyword>
<dbReference type="Proteomes" id="UP000542695">
    <property type="component" value="Unassembled WGS sequence"/>
</dbReference>
<dbReference type="GO" id="GO:0015074">
    <property type="term" value="P:DNA integration"/>
    <property type="evidence" value="ECO:0007669"/>
    <property type="project" value="UniProtKB-KW"/>
</dbReference>
<sequence>MAHYAIKLVRLESGERLPILCDRQSGLPIHKVTLWVLTELRAVNLSVSTIQQALQSIMVLLSVLDELKIDLVERLYGGAFLTGSEIELVARCCKFPAGEIAKSLGAIPGGKVNAVEKSSPQVSVSTVSIRLYYIKRYLGWLATTHLMGIGASSPNFLPLEKLKVLVLGSVQARIPSGRHYLGSGSKAGLSESDLKLMQRYVAPDFEANPWGGAHVRQRNYLIFRWLLSLGVRRGELLGIKISDINFQSNEVFIARRSDDPADPRRRQPCTKTSSRLLALDSELAGLTRNYIMSDRRMIPGAQRHEFLWVAIGTGRPMSLACLNKIFKTLRVNCELLPADLSPHTLRHTWNELFSDAVDKHGLSPELEQKIRSRMMGWSETSGMAKVYNQRHIRKKATEVSLEMQGRISMAGGSDEKKPKQDIADQS</sequence>
<feature type="region of interest" description="Disordered" evidence="5">
    <location>
        <begin position="404"/>
        <end position="426"/>
    </location>
</feature>
<accession>A0A7Y7ZD18</accession>
<evidence type="ECO:0000256" key="3">
    <source>
        <dbReference type="ARBA" id="ARBA00023125"/>
    </source>
</evidence>
<dbReference type="PROSITE" id="PS51898">
    <property type="entry name" value="TYR_RECOMBINASE"/>
    <property type="match status" value="1"/>
</dbReference>
<name>A0A7Y7ZD18_PSEPU</name>
<dbReference type="CDD" id="cd00397">
    <property type="entry name" value="DNA_BRE_C"/>
    <property type="match status" value="1"/>
</dbReference>
<feature type="compositionally biased region" description="Basic and acidic residues" evidence="5">
    <location>
        <begin position="413"/>
        <end position="426"/>
    </location>
</feature>
<organism evidence="7 8">
    <name type="scientific">Pseudomonas putida</name>
    <name type="common">Arthrobacter siderocapsulatus</name>
    <dbReference type="NCBI Taxonomy" id="303"/>
    <lineage>
        <taxon>Bacteria</taxon>
        <taxon>Pseudomonadati</taxon>
        <taxon>Pseudomonadota</taxon>
        <taxon>Gammaproteobacteria</taxon>
        <taxon>Pseudomonadales</taxon>
        <taxon>Pseudomonadaceae</taxon>
        <taxon>Pseudomonas</taxon>
    </lineage>
</organism>
<dbReference type="RefSeq" id="WP_177010739.1">
    <property type="nucleotide sequence ID" value="NZ_JACARV010000053.1"/>
</dbReference>
<dbReference type="PANTHER" id="PTHR30349">
    <property type="entry name" value="PHAGE INTEGRASE-RELATED"/>
    <property type="match status" value="1"/>
</dbReference>
<evidence type="ECO:0000259" key="6">
    <source>
        <dbReference type="PROSITE" id="PS51898"/>
    </source>
</evidence>
<dbReference type="Pfam" id="PF00589">
    <property type="entry name" value="Phage_integrase"/>
    <property type="match status" value="1"/>
</dbReference>
<comment type="caution">
    <text evidence="7">The sequence shown here is derived from an EMBL/GenBank/DDBJ whole genome shotgun (WGS) entry which is preliminary data.</text>
</comment>
<evidence type="ECO:0000256" key="4">
    <source>
        <dbReference type="ARBA" id="ARBA00023172"/>
    </source>
</evidence>
<evidence type="ECO:0000256" key="1">
    <source>
        <dbReference type="ARBA" id="ARBA00008857"/>
    </source>
</evidence>
<proteinExistence type="inferred from homology"/>
<gene>
    <name evidence="7" type="ORF">HX798_18105</name>
</gene>
<dbReference type="InterPro" id="IPR002104">
    <property type="entry name" value="Integrase_catalytic"/>
</dbReference>
<dbReference type="Gene3D" id="1.10.443.10">
    <property type="entry name" value="Intergrase catalytic core"/>
    <property type="match status" value="1"/>
</dbReference>
<feature type="domain" description="Tyr recombinase" evidence="6">
    <location>
        <begin position="184"/>
        <end position="402"/>
    </location>
</feature>
<protein>
    <submittedName>
        <fullName evidence="7">Site-specific integrase</fullName>
    </submittedName>
</protein>
<evidence type="ECO:0000256" key="5">
    <source>
        <dbReference type="SAM" id="MobiDB-lite"/>
    </source>
</evidence>
<dbReference type="InterPro" id="IPR050090">
    <property type="entry name" value="Tyrosine_recombinase_XerCD"/>
</dbReference>
<keyword evidence="3" id="KW-0238">DNA-binding</keyword>
<dbReference type="GO" id="GO:0003677">
    <property type="term" value="F:DNA binding"/>
    <property type="evidence" value="ECO:0007669"/>
    <property type="project" value="UniProtKB-KW"/>
</dbReference>
<reference evidence="7 8" key="1">
    <citation type="submission" date="2020-04" db="EMBL/GenBank/DDBJ databases">
        <title>Molecular characterization of pseudomonads from Agaricus bisporus reveal novel blotch 2 pathogens in Western Europe.</title>
        <authorList>
            <person name="Taparia T."/>
            <person name="Krijger M."/>
            <person name="Haynes E."/>
            <person name="Elpinstone J.G."/>
            <person name="Noble R."/>
            <person name="Van Der Wolf J."/>
        </authorList>
    </citation>
    <scope>NUCLEOTIDE SEQUENCE [LARGE SCALE GENOMIC DNA]</scope>
    <source>
        <strain evidence="7 8">P7765</strain>
    </source>
</reference>